<organism evidence="3">
    <name type="scientific">Stegastes partitus</name>
    <name type="common">bicolor damselfish</name>
    <dbReference type="NCBI Taxonomy" id="144197"/>
    <lineage>
        <taxon>Eukaryota</taxon>
        <taxon>Metazoa</taxon>
        <taxon>Chordata</taxon>
        <taxon>Craniata</taxon>
        <taxon>Vertebrata</taxon>
        <taxon>Euteleostomi</taxon>
        <taxon>Actinopterygii</taxon>
        <taxon>Neopterygii</taxon>
        <taxon>Teleostei</taxon>
        <taxon>Neoteleostei</taxon>
        <taxon>Acanthomorphata</taxon>
        <taxon>Ovalentaria</taxon>
        <taxon>Pomacentridae</taxon>
        <taxon>Stegastes</taxon>
    </lineage>
</organism>
<feature type="compositionally biased region" description="Polar residues" evidence="1">
    <location>
        <begin position="270"/>
        <end position="280"/>
    </location>
</feature>
<feature type="compositionally biased region" description="Basic and acidic residues" evidence="1">
    <location>
        <begin position="1086"/>
        <end position="1097"/>
    </location>
</feature>
<feature type="compositionally biased region" description="Low complexity" evidence="1">
    <location>
        <begin position="1141"/>
        <end position="1154"/>
    </location>
</feature>
<dbReference type="GO" id="GO:0006887">
    <property type="term" value="P:exocytosis"/>
    <property type="evidence" value="ECO:0007669"/>
    <property type="project" value="TreeGrafter"/>
</dbReference>
<proteinExistence type="predicted"/>
<feature type="region of interest" description="Disordered" evidence="1">
    <location>
        <begin position="434"/>
        <end position="570"/>
    </location>
</feature>
<evidence type="ECO:0000259" key="2">
    <source>
        <dbReference type="PROSITE" id="PS50916"/>
    </source>
</evidence>
<dbReference type="GO" id="GO:0070382">
    <property type="term" value="C:exocytic vesicle"/>
    <property type="evidence" value="ECO:0007669"/>
    <property type="project" value="TreeGrafter"/>
</dbReference>
<dbReference type="GO" id="GO:0006886">
    <property type="term" value="P:intracellular protein transport"/>
    <property type="evidence" value="ECO:0007669"/>
    <property type="project" value="InterPro"/>
</dbReference>
<feature type="compositionally biased region" description="Basic and acidic residues" evidence="1">
    <location>
        <begin position="302"/>
        <end position="338"/>
    </location>
</feature>
<feature type="compositionally biased region" description="Basic and acidic residues" evidence="1">
    <location>
        <begin position="983"/>
        <end position="994"/>
    </location>
</feature>
<accession>A0A3B5B172</accession>
<feature type="region of interest" description="Disordered" evidence="1">
    <location>
        <begin position="1072"/>
        <end position="1154"/>
    </location>
</feature>
<feature type="compositionally biased region" description="Polar residues" evidence="1">
    <location>
        <begin position="218"/>
        <end position="228"/>
    </location>
</feature>
<dbReference type="InterPro" id="IPR010911">
    <property type="entry name" value="Rab_BD"/>
</dbReference>
<dbReference type="STRING" id="144197.ENSSPAP00000019512"/>
<feature type="compositionally biased region" description="Low complexity" evidence="1">
    <location>
        <begin position="188"/>
        <end position="206"/>
    </location>
</feature>
<feature type="domain" description="RabBD" evidence="2">
    <location>
        <begin position="1"/>
        <end position="61"/>
    </location>
</feature>
<feature type="region of interest" description="Disordered" evidence="1">
    <location>
        <begin position="809"/>
        <end position="828"/>
    </location>
</feature>
<dbReference type="Ensembl" id="ENSSPAT00000019807.1">
    <property type="protein sequence ID" value="ENSSPAP00000019512.1"/>
    <property type="gene ID" value="ENSSPAG00000014716.1"/>
</dbReference>
<feature type="region of interest" description="Disordered" evidence="1">
    <location>
        <begin position="578"/>
        <end position="597"/>
    </location>
</feature>
<dbReference type="GeneTree" id="ENSGT00940000166822"/>
<dbReference type="GO" id="GO:0042043">
    <property type="term" value="F:neurexin family protein binding"/>
    <property type="evidence" value="ECO:0007669"/>
    <property type="project" value="TreeGrafter"/>
</dbReference>
<feature type="compositionally biased region" description="Polar residues" evidence="1">
    <location>
        <begin position="245"/>
        <end position="261"/>
    </location>
</feature>
<feature type="compositionally biased region" description="Basic and acidic residues" evidence="1">
    <location>
        <begin position="1038"/>
        <end position="1049"/>
    </location>
</feature>
<dbReference type="Gene3D" id="6.10.250.3000">
    <property type="match status" value="1"/>
</dbReference>
<feature type="region of interest" description="Disordered" evidence="1">
    <location>
        <begin position="864"/>
        <end position="1006"/>
    </location>
</feature>
<reference evidence="3" key="1">
    <citation type="submission" date="2023-09" db="UniProtKB">
        <authorList>
            <consortium name="Ensembl"/>
        </authorList>
    </citation>
    <scope>IDENTIFICATION</scope>
</reference>
<dbReference type="AlphaFoldDB" id="A0A3B5B172"/>
<sequence>MIDLSHLTEEEQGKIMTVLRRDAELKKAEEERIRKLEKILHSDPQTDTNLKYMTGEWFYEAKSLRHQDKIHGSEIILASMKQGKAVGLDGSLRLDRSKALSSRGSDLVPPMKPARCREGLQPQEINDAEKENRISAFRSPRTPRHNPFNRPSLSIFEPPENNHDLSIIQDKESPETEPICPLKNPPAGETSQTSGGSVTSEGSSVGFRPVPKKRTFLSRRNQTESNGLGSDAQVGSAGIVPAPRSNLQRGSSGSSNQSCLKSQEEVPQKSAVTVSNQESQSAEEDSLQPPCDVPQVFPNSSMERERKPPSITRDRPYVRTDESTEKLQKREEQDDQTQRHNAALNLVAQNTNKIQDKESNRHVGTAMRQEEPSLPQSTVEPDPPLSYDLNYIDQQNQRSNQAHIFKLSTQSTSPTGDEEDSITKVLDWFSRSMDSGDWLSTEDAPAATKTSNKHVEVSKSRGDDADRKTERRSHLQRQSNEDKKLRATDRISSKELMETHEEADIRGRFHSQDGKDNVDESQTPNISHLKSLWEKSSTGPKILIGNKGQKPAQLSVENQSNVPSSPVKYSEKIYDNYNSIQSGDREQQLETSSETDVVDSFHQEVNYQGVESSKRNNNGLDYGSDCLKLLSSPQVSDAEILLTRFNPSTRTAIDPESESVSFFEPNAQSESREDILQENMSKTVAASQMDLETEKLRLSRNSQNVECKQGGNEAQVRGRGSNEDLRRRDNEEKSVPPRRKEDTSSRKGFQHQESTAERIQQLKSFWEKERNKPMFYTGKPKALGDVRVSRGANQAKLNKRFTKSEFDLTSVGNVSGSDEEDADRSHPNFTILPLNQRLERLSPSLGTSRRQFNTLRDFWDEATSDSKGSFSFDKPKSPKRKEPLSAQLSSPELKSGDPDVYRLSSAVEKTRPAATKSSPPPQNRSKSPHDRQMGLGSRGLSDSKNNLHNYTSAEPGQQRQSKRSSKDSSREEKFTKLQSSSGKDIRPPKGRKDSFSNSSSRGNSLRRATSMFALSVADEKDQRADVSPFHSQSRKQRQNSEKGSRRSSEEAETLAPRARAFVPRDYRHYLGMTDTPGIHGSLAPTLKDEGSEGKSGFELDTSGPVRASTPVSSEERYLKKGGKMSQRPPWANYSSSDAGPESSVSSTSESWSTSRNSSNREIQILFYSVQTHFYCIFPPPIHSRVCQLFL</sequence>
<dbReference type="PROSITE" id="PS50916">
    <property type="entry name" value="RABBD"/>
    <property type="match status" value="1"/>
</dbReference>
<evidence type="ECO:0000256" key="1">
    <source>
        <dbReference type="SAM" id="MobiDB-lite"/>
    </source>
</evidence>
<dbReference type="GO" id="GO:0031267">
    <property type="term" value="F:small GTPase binding"/>
    <property type="evidence" value="ECO:0007669"/>
    <property type="project" value="InterPro"/>
</dbReference>
<feature type="compositionally biased region" description="Polar residues" evidence="1">
    <location>
        <begin position="520"/>
        <end position="539"/>
    </location>
</feature>
<feature type="compositionally biased region" description="Basic and acidic residues" evidence="1">
    <location>
        <begin position="453"/>
        <end position="518"/>
    </location>
</feature>
<feature type="compositionally biased region" description="Polar residues" evidence="1">
    <location>
        <begin position="940"/>
        <end position="955"/>
    </location>
</feature>
<feature type="region of interest" description="Disordered" evidence="1">
    <location>
        <begin position="100"/>
        <end position="420"/>
    </location>
</feature>
<evidence type="ECO:0000313" key="3">
    <source>
        <dbReference type="Ensembl" id="ENSSPAP00000019512.1"/>
    </source>
</evidence>
<feature type="compositionally biased region" description="Basic and acidic residues" evidence="1">
    <location>
        <begin position="720"/>
        <end position="745"/>
    </location>
</feature>
<protein>
    <recommendedName>
        <fullName evidence="2">RabBD domain-containing protein</fullName>
    </recommendedName>
</protein>
<feature type="compositionally biased region" description="Polar residues" evidence="1">
    <location>
        <begin position="555"/>
        <end position="564"/>
    </location>
</feature>
<dbReference type="GO" id="GO:0005886">
    <property type="term" value="C:plasma membrane"/>
    <property type="evidence" value="ECO:0007669"/>
    <property type="project" value="TreeGrafter"/>
</dbReference>
<name>A0A3B5B172_9TELE</name>
<feature type="compositionally biased region" description="Basic and acidic residues" evidence="1">
    <location>
        <begin position="964"/>
        <end position="975"/>
    </location>
</feature>
<feature type="region of interest" description="Disordered" evidence="1">
    <location>
        <begin position="1019"/>
        <end position="1059"/>
    </location>
</feature>
<feature type="region of interest" description="Disordered" evidence="1">
    <location>
        <begin position="649"/>
        <end position="757"/>
    </location>
</feature>
<dbReference type="PANTHER" id="PTHR45716:SF1">
    <property type="entry name" value="SYNAPTOTAGMIN-LIKE PROTEIN 3"/>
    <property type="match status" value="1"/>
</dbReference>
<feature type="compositionally biased region" description="Polar residues" evidence="1">
    <location>
        <begin position="392"/>
        <end position="415"/>
    </location>
</feature>
<feature type="compositionally biased region" description="Basic and acidic residues" evidence="1">
    <location>
        <begin position="873"/>
        <end position="883"/>
    </location>
</feature>
<dbReference type="PANTHER" id="PTHR45716">
    <property type="entry name" value="BITESIZE, ISOFORM I"/>
    <property type="match status" value="1"/>
</dbReference>